<evidence type="ECO:0000256" key="4">
    <source>
        <dbReference type="ARBA" id="ARBA00023125"/>
    </source>
</evidence>
<dbReference type="InterPro" id="IPR052360">
    <property type="entry name" value="Transcr_Regulatory_Proteins"/>
</dbReference>
<dbReference type="PROSITE" id="PS00463">
    <property type="entry name" value="ZN2_CY6_FUNGAL_1"/>
    <property type="match status" value="1"/>
</dbReference>
<gene>
    <name evidence="8" type="ORF">QBC37DRAFT_355093</name>
</gene>
<evidence type="ECO:0000256" key="6">
    <source>
        <dbReference type="ARBA" id="ARBA00023242"/>
    </source>
</evidence>
<name>A0AAN6XVW4_9PEZI</name>
<dbReference type="PANTHER" id="PTHR36206:SF16">
    <property type="entry name" value="TRANSCRIPTION FACTOR DOMAIN-CONTAINING PROTEIN-RELATED"/>
    <property type="match status" value="1"/>
</dbReference>
<evidence type="ECO:0000256" key="5">
    <source>
        <dbReference type="ARBA" id="ARBA00023163"/>
    </source>
</evidence>
<dbReference type="AlphaFoldDB" id="A0AAN6XVW4"/>
<dbReference type="Pfam" id="PF11951">
    <property type="entry name" value="Fungal_trans_2"/>
    <property type="match status" value="1"/>
</dbReference>
<comment type="caution">
    <text evidence="8">The sequence shown here is derived from an EMBL/GenBank/DDBJ whole genome shotgun (WGS) entry which is preliminary data.</text>
</comment>
<evidence type="ECO:0000313" key="9">
    <source>
        <dbReference type="Proteomes" id="UP001301769"/>
    </source>
</evidence>
<accession>A0AAN6XVW4</accession>
<dbReference type="GO" id="GO:0000981">
    <property type="term" value="F:DNA-binding transcription factor activity, RNA polymerase II-specific"/>
    <property type="evidence" value="ECO:0007669"/>
    <property type="project" value="InterPro"/>
</dbReference>
<dbReference type="Gene3D" id="4.10.240.10">
    <property type="entry name" value="Zn(2)-C6 fungal-type DNA-binding domain"/>
    <property type="match status" value="1"/>
</dbReference>
<dbReference type="SMART" id="SM00066">
    <property type="entry name" value="GAL4"/>
    <property type="match status" value="1"/>
</dbReference>
<feature type="domain" description="Zn(2)-C6 fungal-type" evidence="7">
    <location>
        <begin position="11"/>
        <end position="39"/>
    </location>
</feature>
<reference evidence="8" key="1">
    <citation type="journal article" date="2023" name="Mol. Phylogenet. Evol.">
        <title>Genome-scale phylogeny and comparative genomics of the fungal order Sordariales.</title>
        <authorList>
            <person name="Hensen N."/>
            <person name="Bonometti L."/>
            <person name="Westerberg I."/>
            <person name="Brannstrom I.O."/>
            <person name="Guillou S."/>
            <person name="Cros-Aarteil S."/>
            <person name="Calhoun S."/>
            <person name="Haridas S."/>
            <person name="Kuo A."/>
            <person name="Mondo S."/>
            <person name="Pangilinan J."/>
            <person name="Riley R."/>
            <person name="LaButti K."/>
            <person name="Andreopoulos B."/>
            <person name="Lipzen A."/>
            <person name="Chen C."/>
            <person name="Yan M."/>
            <person name="Daum C."/>
            <person name="Ng V."/>
            <person name="Clum A."/>
            <person name="Steindorff A."/>
            <person name="Ohm R.A."/>
            <person name="Martin F."/>
            <person name="Silar P."/>
            <person name="Natvig D.O."/>
            <person name="Lalanne C."/>
            <person name="Gautier V."/>
            <person name="Ament-Velasquez S.L."/>
            <person name="Kruys A."/>
            <person name="Hutchinson M.I."/>
            <person name="Powell A.J."/>
            <person name="Barry K."/>
            <person name="Miller A.N."/>
            <person name="Grigoriev I.V."/>
            <person name="Debuchy R."/>
            <person name="Gladieux P."/>
            <person name="Hiltunen Thoren M."/>
            <person name="Johannesson H."/>
        </authorList>
    </citation>
    <scope>NUCLEOTIDE SEQUENCE</scope>
    <source>
        <strain evidence="8">PSN293</strain>
    </source>
</reference>
<dbReference type="InterPro" id="IPR036864">
    <property type="entry name" value="Zn2-C6_fun-type_DNA-bd_sf"/>
</dbReference>
<keyword evidence="4" id="KW-0238">DNA-binding</keyword>
<organism evidence="8 9">
    <name type="scientific">Rhypophila decipiens</name>
    <dbReference type="NCBI Taxonomy" id="261697"/>
    <lineage>
        <taxon>Eukaryota</taxon>
        <taxon>Fungi</taxon>
        <taxon>Dikarya</taxon>
        <taxon>Ascomycota</taxon>
        <taxon>Pezizomycotina</taxon>
        <taxon>Sordariomycetes</taxon>
        <taxon>Sordariomycetidae</taxon>
        <taxon>Sordariales</taxon>
        <taxon>Naviculisporaceae</taxon>
        <taxon>Rhypophila</taxon>
    </lineage>
</organism>
<keyword evidence="2" id="KW-0862">Zinc</keyword>
<dbReference type="EMBL" id="MU858287">
    <property type="protein sequence ID" value="KAK4207570.1"/>
    <property type="molecule type" value="Genomic_DNA"/>
</dbReference>
<dbReference type="GO" id="GO:0008270">
    <property type="term" value="F:zinc ion binding"/>
    <property type="evidence" value="ECO:0007669"/>
    <property type="project" value="InterPro"/>
</dbReference>
<keyword evidence="9" id="KW-1185">Reference proteome</keyword>
<keyword evidence="3" id="KW-0805">Transcription regulation</keyword>
<dbReference type="Pfam" id="PF00172">
    <property type="entry name" value="Zn_clus"/>
    <property type="match status" value="1"/>
</dbReference>
<evidence type="ECO:0000256" key="2">
    <source>
        <dbReference type="ARBA" id="ARBA00022833"/>
    </source>
</evidence>
<protein>
    <recommendedName>
        <fullName evidence="7">Zn(2)-C6 fungal-type domain-containing protein</fullName>
    </recommendedName>
</protein>
<dbReference type="Proteomes" id="UP001301769">
    <property type="component" value="Unassembled WGS sequence"/>
</dbReference>
<keyword evidence="5" id="KW-0804">Transcription</keyword>
<dbReference type="GO" id="GO:0003677">
    <property type="term" value="F:DNA binding"/>
    <property type="evidence" value="ECO:0007669"/>
    <property type="project" value="UniProtKB-KW"/>
</dbReference>
<evidence type="ECO:0000256" key="1">
    <source>
        <dbReference type="ARBA" id="ARBA00022723"/>
    </source>
</evidence>
<dbReference type="InterPro" id="IPR001138">
    <property type="entry name" value="Zn2Cys6_DnaBD"/>
</dbReference>
<keyword evidence="6" id="KW-0539">Nucleus</keyword>
<dbReference type="CDD" id="cd00067">
    <property type="entry name" value="GAL4"/>
    <property type="match status" value="1"/>
</dbReference>
<evidence type="ECO:0000256" key="3">
    <source>
        <dbReference type="ARBA" id="ARBA00023015"/>
    </source>
</evidence>
<dbReference type="PROSITE" id="PS50048">
    <property type="entry name" value="ZN2_CY6_FUNGAL_2"/>
    <property type="match status" value="1"/>
</dbReference>
<reference evidence="8" key="2">
    <citation type="submission" date="2023-05" db="EMBL/GenBank/DDBJ databases">
        <authorList>
            <consortium name="Lawrence Berkeley National Laboratory"/>
            <person name="Steindorff A."/>
            <person name="Hensen N."/>
            <person name="Bonometti L."/>
            <person name="Westerberg I."/>
            <person name="Brannstrom I.O."/>
            <person name="Guillou S."/>
            <person name="Cros-Aarteil S."/>
            <person name="Calhoun S."/>
            <person name="Haridas S."/>
            <person name="Kuo A."/>
            <person name="Mondo S."/>
            <person name="Pangilinan J."/>
            <person name="Riley R."/>
            <person name="Labutti K."/>
            <person name="Andreopoulos B."/>
            <person name="Lipzen A."/>
            <person name="Chen C."/>
            <person name="Yanf M."/>
            <person name="Daum C."/>
            <person name="Ng V."/>
            <person name="Clum A."/>
            <person name="Ohm R."/>
            <person name="Martin F."/>
            <person name="Silar P."/>
            <person name="Natvig D."/>
            <person name="Lalanne C."/>
            <person name="Gautier V."/>
            <person name="Ament-Velasquez S.L."/>
            <person name="Kruys A."/>
            <person name="Hutchinson M.I."/>
            <person name="Powell A.J."/>
            <person name="Barry K."/>
            <person name="Miller A.N."/>
            <person name="Grigoriev I.V."/>
            <person name="Debuchy R."/>
            <person name="Gladieux P."/>
            <person name="Thoren M.H."/>
            <person name="Johannesson H."/>
        </authorList>
    </citation>
    <scope>NUCLEOTIDE SEQUENCE</scope>
    <source>
        <strain evidence="8">PSN293</strain>
    </source>
</reference>
<proteinExistence type="predicted"/>
<dbReference type="SUPFAM" id="SSF57701">
    <property type="entry name" value="Zn2/Cys6 DNA-binding domain"/>
    <property type="match status" value="1"/>
</dbReference>
<keyword evidence="1" id="KW-0479">Metal-binding</keyword>
<sequence length="545" mass="61720">MGSGRNKVKSGCRTCKIRKVKCDEGRPACTRCINGRRICEGYGIWGGGSTEADTTDQVKMIKVTPSEPPKIKMNREDTEWMDWFRSITTVRLQGPFKNAFWQSLVLRASLHEPSVFHASLAISALHKQIVMGVQLPGPGGEPDQVEQFTLRQYNKAIHQLLQPQFGPRNKPAIRTALVACMIFVCLEYLRGRFKTGHHHLLCGMKLLPVLMQFAGSNREPVDDDLIFIFTSVNLAAVQLGHGVPTPTAEFKPTPLPLPLLFKDLGHAREVLDRLTNDILYLEANRGDGAEIERERIKRELAAWLAVYSASKPTIQAALGPSRITSLAYQALTMRYPMIKIMAETCLREPGDEMVFDNYTADFIHLITQATQFLMAIQGLHMYRKEPIFKLIETELVHFSANLGWTPQMYYAALHCRLRSIRWRAFQLLRAFRSREGIWDAQVVASAAEEVMRMEEGVDSLQEFVAKNDLLFKFVGSDEREEDSRLETGDDLLPLPPASSRVSDVRIALPEEIVVPYQHTFTCRLKTDGGGTEEITREYWLVAWPI</sequence>
<dbReference type="PANTHER" id="PTHR36206">
    <property type="entry name" value="ASPERCRYPTIN BIOSYNTHESIS CLUSTER-SPECIFIC TRANSCRIPTION REGULATOR ATNN-RELATED"/>
    <property type="match status" value="1"/>
</dbReference>
<evidence type="ECO:0000313" key="8">
    <source>
        <dbReference type="EMBL" id="KAK4207570.1"/>
    </source>
</evidence>
<evidence type="ECO:0000259" key="7">
    <source>
        <dbReference type="PROSITE" id="PS50048"/>
    </source>
</evidence>
<dbReference type="InterPro" id="IPR021858">
    <property type="entry name" value="Fun_TF"/>
</dbReference>